<dbReference type="EMBL" id="LAZR01003471">
    <property type="protein sequence ID" value="KKN17974.1"/>
    <property type="molecule type" value="Genomic_DNA"/>
</dbReference>
<evidence type="ECO:0000313" key="1">
    <source>
        <dbReference type="EMBL" id="KKN17974.1"/>
    </source>
</evidence>
<reference evidence="1" key="1">
    <citation type="journal article" date="2015" name="Nature">
        <title>Complex archaea that bridge the gap between prokaryotes and eukaryotes.</title>
        <authorList>
            <person name="Spang A."/>
            <person name="Saw J.H."/>
            <person name="Jorgensen S.L."/>
            <person name="Zaremba-Niedzwiedzka K."/>
            <person name="Martijn J."/>
            <person name="Lind A.E."/>
            <person name="van Eijk R."/>
            <person name="Schleper C."/>
            <person name="Guy L."/>
            <person name="Ettema T.J."/>
        </authorList>
    </citation>
    <scope>NUCLEOTIDE SEQUENCE</scope>
</reference>
<dbReference type="AlphaFoldDB" id="A0A0F9NJD2"/>
<gene>
    <name evidence="1" type="ORF">LCGC14_0960320</name>
</gene>
<organism evidence="1">
    <name type="scientific">marine sediment metagenome</name>
    <dbReference type="NCBI Taxonomy" id="412755"/>
    <lineage>
        <taxon>unclassified sequences</taxon>
        <taxon>metagenomes</taxon>
        <taxon>ecological metagenomes</taxon>
    </lineage>
</organism>
<proteinExistence type="predicted"/>
<accession>A0A0F9NJD2</accession>
<protein>
    <submittedName>
        <fullName evidence="1">Uncharacterized protein</fullName>
    </submittedName>
</protein>
<name>A0A0F9NJD2_9ZZZZ</name>
<comment type="caution">
    <text evidence="1">The sequence shown here is derived from an EMBL/GenBank/DDBJ whole genome shotgun (WGS) entry which is preliminary data.</text>
</comment>
<sequence length="154" mass="17909">MTHDQLAATLATSLRRPGYSKGFITWENIEFPDMYDLPSKFGAPFGTPCRPDIFAIQATLTEKNWRPVIYEIKVSRGDFHRDVRADKWKNYFRIAAYVRFACPAGLIGEIDLPPGAGLIVFENGKWLQAKRGRMNREWKLTQRQWMNLCLKRIQ</sequence>